<protein>
    <submittedName>
        <fullName evidence="4">TetR family transcriptional regulator</fullName>
    </submittedName>
</protein>
<dbReference type="InterPro" id="IPR001647">
    <property type="entry name" value="HTH_TetR"/>
</dbReference>
<dbReference type="PROSITE" id="PS50977">
    <property type="entry name" value="HTH_TETR_2"/>
    <property type="match status" value="1"/>
</dbReference>
<dbReference type="PROSITE" id="PS01081">
    <property type="entry name" value="HTH_TETR_1"/>
    <property type="match status" value="1"/>
</dbReference>
<dbReference type="Gene3D" id="1.10.357.10">
    <property type="entry name" value="Tetracycline Repressor, domain 2"/>
    <property type="match status" value="1"/>
</dbReference>
<evidence type="ECO:0000259" key="3">
    <source>
        <dbReference type="PROSITE" id="PS50977"/>
    </source>
</evidence>
<dbReference type="RefSeq" id="WP_203585955.1">
    <property type="nucleotide sequence ID" value="NZ_BMGP01000001.1"/>
</dbReference>
<dbReference type="EMBL" id="BMGP01000001">
    <property type="protein sequence ID" value="GGF13316.1"/>
    <property type="molecule type" value="Genomic_DNA"/>
</dbReference>
<dbReference type="PANTHER" id="PTHR43479">
    <property type="entry name" value="ACREF/ENVCD OPERON REPRESSOR-RELATED"/>
    <property type="match status" value="1"/>
</dbReference>
<evidence type="ECO:0000313" key="4">
    <source>
        <dbReference type="EMBL" id="GGF13316.1"/>
    </source>
</evidence>
<sequence length="219" mass="24417">MSTTISPVAAAEPGLRERKRQATSRAIQFAVLELSHEKGLENVTVDDISRRADISPRTFFNYFDSKESAVLGESHLTSLPDELVDEFLAAGPGASVLDGLRDIMLVVSVPDTEDFELHQLRKQVIHKSPHLLIQRISRMREFEVELTAIVEQRLAMDARAHAKGKEKPDQALIHDRASLTTQVALAAMRHSWGCWAESAESLSMPVLLANSFRELHTLI</sequence>
<evidence type="ECO:0000256" key="1">
    <source>
        <dbReference type="ARBA" id="ARBA00023125"/>
    </source>
</evidence>
<dbReference type="InterPro" id="IPR050624">
    <property type="entry name" value="HTH-type_Tx_Regulator"/>
</dbReference>
<name>A0A917AZY4_9MICO</name>
<feature type="DNA-binding region" description="H-T-H motif" evidence="2">
    <location>
        <begin position="44"/>
        <end position="63"/>
    </location>
</feature>
<dbReference type="InterPro" id="IPR009057">
    <property type="entry name" value="Homeodomain-like_sf"/>
</dbReference>
<keyword evidence="5" id="KW-1185">Reference proteome</keyword>
<keyword evidence="1 2" id="KW-0238">DNA-binding</keyword>
<feature type="domain" description="HTH tetR-type" evidence="3">
    <location>
        <begin position="21"/>
        <end position="81"/>
    </location>
</feature>
<organism evidence="4 5">
    <name type="scientific">Subtercola lobariae</name>
    <dbReference type="NCBI Taxonomy" id="1588641"/>
    <lineage>
        <taxon>Bacteria</taxon>
        <taxon>Bacillati</taxon>
        <taxon>Actinomycetota</taxon>
        <taxon>Actinomycetes</taxon>
        <taxon>Micrococcales</taxon>
        <taxon>Microbacteriaceae</taxon>
        <taxon>Subtercola</taxon>
    </lineage>
</organism>
<gene>
    <name evidence="4" type="ORF">GCM10011399_04030</name>
</gene>
<dbReference type="Proteomes" id="UP000598775">
    <property type="component" value="Unassembled WGS sequence"/>
</dbReference>
<reference evidence="4 5" key="1">
    <citation type="journal article" date="2014" name="Int. J. Syst. Evol. Microbiol.">
        <title>Complete genome sequence of Corynebacterium casei LMG S-19264T (=DSM 44701T), isolated from a smear-ripened cheese.</title>
        <authorList>
            <consortium name="US DOE Joint Genome Institute (JGI-PGF)"/>
            <person name="Walter F."/>
            <person name="Albersmeier A."/>
            <person name="Kalinowski J."/>
            <person name="Ruckert C."/>
        </authorList>
    </citation>
    <scope>NUCLEOTIDE SEQUENCE [LARGE SCALE GENOMIC DNA]</scope>
    <source>
        <strain evidence="4 5">CGMCC 1.12976</strain>
    </source>
</reference>
<dbReference type="GO" id="GO:0003677">
    <property type="term" value="F:DNA binding"/>
    <property type="evidence" value="ECO:0007669"/>
    <property type="project" value="UniProtKB-UniRule"/>
</dbReference>
<dbReference type="Pfam" id="PF00440">
    <property type="entry name" value="TetR_N"/>
    <property type="match status" value="1"/>
</dbReference>
<proteinExistence type="predicted"/>
<evidence type="ECO:0000256" key="2">
    <source>
        <dbReference type="PROSITE-ProRule" id="PRU00335"/>
    </source>
</evidence>
<dbReference type="Gene3D" id="1.10.10.60">
    <property type="entry name" value="Homeodomain-like"/>
    <property type="match status" value="1"/>
</dbReference>
<dbReference type="InterPro" id="IPR023772">
    <property type="entry name" value="DNA-bd_HTH_TetR-type_CS"/>
</dbReference>
<dbReference type="SUPFAM" id="SSF46689">
    <property type="entry name" value="Homeodomain-like"/>
    <property type="match status" value="1"/>
</dbReference>
<dbReference type="PANTHER" id="PTHR43479:SF11">
    <property type="entry name" value="ACREF_ENVCD OPERON REPRESSOR-RELATED"/>
    <property type="match status" value="1"/>
</dbReference>
<evidence type="ECO:0000313" key="5">
    <source>
        <dbReference type="Proteomes" id="UP000598775"/>
    </source>
</evidence>
<accession>A0A917AZY4</accession>
<comment type="caution">
    <text evidence="4">The sequence shown here is derived from an EMBL/GenBank/DDBJ whole genome shotgun (WGS) entry which is preliminary data.</text>
</comment>
<dbReference type="AlphaFoldDB" id="A0A917AZY4"/>